<protein>
    <submittedName>
        <fullName evidence="2">Uncharacterized protein</fullName>
    </submittedName>
</protein>
<reference evidence="2 3" key="1">
    <citation type="submission" date="2023-09" db="EMBL/GenBank/DDBJ databases">
        <title>Genomes of two closely related lineages of the louse Polyplax serrata with different host specificities.</title>
        <authorList>
            <person name="Martinu J."/>
            <person name="Tarabai H."/>
            <person name="Stefka J."/>
            <person name="Hypsa V."/>
        </authorList>
    </citation>
    <scope>NUCLEOTIDE SEQUENCE [LARGE SCALE GENOMIC DNA]</scope>
    <source>
        <strain evidence="2">98ZLc_SE</strain>
    </source>
</reference>
<sequence>MDDSDKRPFASPSGRRQSPLNQIDHLTAIRSAIGSRRGIDTAVHLDQPKEENFPTRKLDFLIEKGFFGALNLTTQMRSERSVLAKENE</sequence>
<evidence type="ECO:0000313" key="3">
    <source>
        <dbReference type="Proteomes" id="UP001359485"/>
    </source>
</evidence>
<dbReference type="EMBL" id="JAWJWF010000006">
    <property type="protein sequence ID" value="KAK6631421.1"/>
    <property type="molecule type" value="Genomic_DNA"/>
</dbReference>
<comment type="caution">
    <text evidence="2">The sequence shown here is derived from an EMBL/GenBank/DDBJ whole genome shotgun (WGS) entry which is preliminary data.</text>
</comment>
<accession>A0ABR1B0E4</accession>
<dbReference type="Proteomes" id="UP001359485">
    <property type="component" value="Unassembled WGS sequence"/>
</dbReference>
<proteinExistence type="predicted"/>
<feature type="region of interest" description="Disordered" evidence="1">
    <location>
        <begin position="1"/>
        <end position="22"/>
    </location>
</feature>
<keyword evidence="3" id="KW-1185">Reference proteome</keyword>
<gene>
    <name evidence="2" type="ORF">RUM44_005948</name>
</gene>
<name>A0ABR1B0E4_POLSC</name>
<organism evidence="2 3">
    <name type="scientific">Polyplax serrata</name>
    <name type="common">Common mouse louse</name>
    <dbReference type="NCBI Taxonomy" id="468196"/>
    <lineage>
        <taxon>Eukaryota</taxon>
        <taxon>Metazoa</taxon>
        <taxon>Ecdysozoa</taxon>
        <taxon>Arthropoda</taxon>
        <taxon>Hexapoda</taxon>
        <taxon>Insecta</taxon>
        <taxon>Pterygota</taxon>
        <taxon>Neoptera</taxon>
        <taxon>Paraneoptera</taxon>
        <taxon>Psocodea</taxon>
        <taxon>Troctomorpha</taxon>
        <taxon>Phthiraptera</taxon>
        <taxon>Anoplura</taxon>
        <taxon>Polyplacidae</taxon>
        <taxon>Polyplax</taxon>
    </lineage>
</organism>
<evidence type="ECO:0000313" key="2">
    <source>
        <dbReference type="EMBL" id="KAK6631421.1"/>
    </source>
</evidence>
<evidence type="ECO:0000256" key="1">
    <source>
        <dbReference type="SAM" id="MobiDB-lite"/>
    </source>
</evidence>